<dbReference type="NCBIfam" id="NF000595">
    <property type="entry name" value="PRK00015.1-3"/>
    <property type="match status" value="1"/>
</dbReference>
<evidence type="ECO:0000256" key="13">
    <source>
        <dbReference type="ARBA" id="ARBA00023211"/>
    </source>
</evidence>
<dbReference type="GO" id="GO:0046872">
    <property type="term" value="F:metal ion binding"/>
    <property type="evidence" value="ECO:0007669"/>
    <property type="project" value="UniProtKB-KW"/>
</dbReference>
<dbReference type="GO" id="GO:0043137">
    <property type="term" value="P:DNA replication, removal of RNA primer"/>
    <property type="evidence" value="ECO:0007669"/>
    <property type="project" value="TreeGrafter"/>
</dbReference>
<dbReference type="GO" id="GO:0005737">
    <property type="term" value="C:cytoplasm"/>
    <property type="evidence" value="ECO:0007669"/>
    <property type="project" value="UniProtKB-SubCell"/>
</dbReference>
<comment type="catalytic activity">
    <reaction evidence="1">
        <text>Endonucleolytic cleavage to 5'-phosphomonoester.</text>
        <dbReference type="EC" id="3.1.26.4"/>
    </reaction>
</comment>
<dbReference type="InterPro" id="IPR036397">
    <property type="entry name" value="RNaseH_sf"/>
</dbReference>
<comment type="cofactor">
    <cofactor evidence="3">
        <name>Mg(2+)</name>
        <dbReference type="ChEBI" id="CHEBI:18420"/>
    </cofactor>
</comment>
<evidence type="ECO:0000256" key="4">
    <source>
        <dbReference type="ARBA" id="ARBA00004496"/>
    </source>
</evidence>
<dbReference type="Gene3D" id="3.30.420.10">
    <property type="entry name" value="Ribonuclease H-like superfamily/Ribonuclease H"/>
    <property type="match status" value="1"/>
</dbReference>
<dbReference type="InterPro" id="IPR022898">
    <property type="entry name" value="RNase_HII"/>
</dbReference>
<dbReference type="GO" id="GO:0006298">
    <property type="term" value="P:mismatch repair"/>
    <property type="evidence" value="ECO:0007669"/>
    <property type="project" value="TreeGrafter"/>
</dbReference>
<dbReference type="PANTHER" id="PTHR10954">
    <property type="entry name" value="RIBONUCLEASE H2 SUBUNIT A"/>
    <property type="match status" value="1"/>
</dbReference>
<keyword evidence="8" id="KW-0963">Cytoplasm</keyword>
<reference evidence="15" key="1">
    <citation type="submission" date="2018-05" db="EMBL/GenBank/DDBJ databases">
        <authorList>
            <person name="Lanie J.A."/>
            <person name="Ng W.-L."/>
            <person name="Kazmierczak K.M."/>
            <person name="Andrzejewski T.M."/>
            <person name="Davidsen T.M."/>
            <person name="Wayne K.J."/>
            <person name="Tettelin H."/>
            <person name="Glass J.I."/>
            <person name="Rusch D."/>
            <person name="Podicherti R."/>
            <person name="Tsui H.-C.T."/>
            <person name="Winkler M.E."/>
        </authorList>
    </citation>
    <scope>NUCLEOTIDE SEQUENCE</scope>
</reference>
<evidence type="ECO:0000256" key="2">
    <source>
        <dbReference type="ARBA" id="ARBA00001936"/>
    </source>
</evidence>
<dbReference type="CDD" id="cd07182">
    <property type="entry name" value="RNase_HII_bacteria_HII_like"/>
    <property type="match status" value="1"/>
</dbReference>
<keyword evidence="13" id="KW-0464">Manganese</keyword>
<protein>
    <recommendedName>
        <fullName evidence="7">Ribonuclease HII</fullName>
        <ecNumber evidence="6">3.1.26.4</ecNumber>
    </recommendedName>
</protein>
<dbReference type="GO" id="GO:0032299">
    <property type="term" value="C:ribonuclease H2 complex"/>
    <property type="evidence" value="ECO:0007669"/>
    <property type="project" value="TreeGrafter"/>
</dbReference>
<evidence type="ECO:0000256" key="6">
    <source>
        <dbReference type="ARBA" id="ARBA00012180"/>
    </source>
</evidence>
<dbReference type="InterPro" id="IPR012337">
    <property type="entry name" value="RNaseH-like_sf"/>
</dbReference>
<evidence type="ECO:0000256" key="12">
    <source>
        <dbReference type="ARBA" id="ARBA00022801"/>
    </source>
</evidence>
<dbReference type="GO" id="GO:0004523">
    <property type="term" value="F:RNA-DNA hybrid ribonuclease activity"/>
    <property type="evidence" value="ECO:0007669"/>
    <property type="project" value="UniProtKB-EC"/>
</dbReference>
<dbReference type="Pfam" id="PF01351">
    <property type="entry name" value="RNase_HII"/>
    <property type="match status" value="1"/>
</dbReference>
<feature type="non-terminal residue" evidence="15">
    <location>
        <position position="159"/>
    </location>
</feature>
<keyword evidence="11" id="KW-0255">Endonuclease</keyword>
<keyword evidence="12" id="KW-0378">Hydrolase</keyword>
<evidence type="ECO:0000256" key="5">
    <source>
        <dbReference type="ARBA" id="ARBA00007383"/>
    </source>
</evidence>
<dbReference type="PROSITE" id="PS51975">
    <property type="entry name" value="RNASE_H_2"/>
    <property type="match status" value="1"/>
</dbReference>
<dbReference type="AlphaFoldDB" id="A0A382SDM1"/>
<dbReference type="PANTHER" id="PTHR10954:SF18">
    <property type="entry name" value="RIBONUCLEASE HII"/>
    <property type="match status" value="1"/>
</dbReference>
<evidence type="ECO:0000256" key="1">
    <source>
        <dbReference type="ARBA" id="ARBA00000077"/>
    </source>
</evidence>
<dbReference type="EMBL" id="UINC01127707">
    <property type="protein sequence ID" value="SVD07001.1"/>
    <property type="molecule type" value="Genomic_DNA"/>
</dbReference>
<evidence type="ECO:0000313" key="15">
    <source>
        <dbReference type="EMBL" id="SVD07001.1"/>
    </source>
</evidence>
<proteinExistence type="inferred from homology"/>
<keyword evidence="9" id="KW-0540">Nuclease</keyword>
<dbReference type="InterPro" id="IPR024567">
    <property type="entry name" value="RNase_HII/HIII_dom"/>
</dbReference>
<name>A0A382SDM1_9ZZZZ</name>
<dbReference type="SUPFAM" id="SSF53098">
    <property type="entry name" value="Ribonuclease H-like"/>
    <property type="match status" value="1"/>
</dbReference>
<accession>A0A382SDM1</accession>
<evidence type="ECO:0000256" key="9">
    <source>
        <dbReference type="ARBA" id="ARBA00022722"/>
    </source>
</evidence>
<evidence type="ECO:0000256" key="8">
    <source>
        <dbReference type="ARBA" id="ARBA00022490"/>
    </source>
</evidence>
<gene>
    <name evidence="15" type="ORF">METZ01_LOCUS359855</name>
</gene>
<evidence type="ECO:0000256" key="3">
    <source>
        <dbReference type="ARBA" id="ARBA00001946"/>
    </source>
</evidence>
<evidence type="ECO:0000256" key="10">
    <source>
        <dbReference type="ARBA" id="ARBA00022723"/>
    </source>
</evidence>
<comment type="cofactor">
    <cofactor evidence="2">
        <name>Mn(2+)</name>
        <dbReference type="ChEBI" id="CHEBI:29035"/>
    </cofactor>
</comment>
<dbReference type="InterPro" id="IPR001352">
    <property type="entry name" value="RNase_HII/HIII"/>
</dbReference>
<dbReference type="EC" id="3.1.26.4" evidence="6"/>
<evidence type="ECO:0000259" key="14">
    <source>
        <dbReference type="PROSITE" id="PS51975"/>
    </source>
</evidence>
<comment type="subcellular location">
    <subcellularLocation>
        <location evidence="4">Cytoplasm</location>
    </subcellularLocation>
</comment>
<dbReference type="GO" id="GO:0003723">
    <property type="term" value="F:RNA binding"/>
    <property type="evidence" value="ECO:0007669"/>
    <property type="project" value="InterPro"/>
</dbReference>
<evidence type="ECO:0000256" key="7">
    <source>
        <dbReference type="ARBA" id="ARBA00019179"/>
    </source>
</evidence>
<organism evidence="15">
    <name type="scientific">marine metagenome</name>
    <dbReference type="NCBI Taxonomy" id="408172"/>
    <lineage>
        <taxon>unclassified sequences</taxon>
        <taxon>metagenomes</taxon>
        <taxon>ecological metagenomes</taxon>
    </lineage>
</organism>
<feature type="domain" description="RNase H type-2" evidence="14">
    <location>
        <begin position="14"/>
        <end position="159"/>
    </location>
</feature>
<evidence type="ECO:0000256" key="11">
    <source>
        <dbReference type="ARBA" id="ARBA00022759"/>
    </source>
</evidence>
<comment type="similarity">
    <text evidence="5">Belongs to the RNase HII family.</text>
</comment>
<sequence length="159" mass="17446">MLEYEHKHWSSGKEYLAGIDEAGRGPLAGPVVSAAVILPQDIELPGVNDSKKISEKKREVLYGDIQERALSVGIGCADVAEIDEKNILQATYQSMRQAVGKLSINPEILLVDGKKADIKHFQQENIIDGDAKSLSIAAASIIAKVTRDRMMRQFDIVFP</sequence>
<keyword evidence="10" id="KW-0479">Metal-binding</keyword>